<dbReference type="PANTHER" id="PTHR42685">
    <property type="entry name" value="GERANYLGERANYL DIPHOSPHATE REDUCTASE"/>
    <property type="match status" value="1"/>
</dbReference>
<dbReference type="Gene3D" id="3.50.50.60">
    <property type="entry name" value="FAD/NAD(P)-binding domain"/>
    <property type="match status" value="1"/>
</dbReference>
<dbReference type="SUPFAM" id="SSF51905">
    <property type="entry name" value="FAD/NAD(P)-binding domain"/>
    <property type="match status" value="1"/>
</dbReference>
<dbReference type="InterPro" id="IPR002938">
    <property type="entry name" value="FAD-bd"/>
</dbReference>
<dbReference type="GO" id="GO:0004497">
    <property type="term" value="F:monooxygenase activity"/>
    <property type="evidence" value="ECO:0007669"/>
    <property type="project" value="UniProtKB-KW"/>
</dbReference>
<comment type="caution">
    <text evidence="2">The sequence shown here is derived from an EMBL/GenBank/DDBJ whole genome shotgun (WGS) entry which is preliminary data.</text>
</comment>
<evidence type="ECO:0000313" key="2">
    <source>
        <dbReference type="EMBL" id="MDY3561102.1"/>
    </source>
</evidence>
<organism evidence="2 3">
    <name type="scientific">Gemmata algarum</name>
    <dbReference type="NCBI Taxonomy" id="2975278"/>
    <lineage>
        <taxon>Bacteria</taxon>
        <taxon>Pseudomonadati</taxon>
        <taxon>Planctomycetota</taxon>
        <taxon>Planctomycetia</taxon>
        <taxon>Gemmatales</taxon>
        <taxon>Gemmataceae</taxon>
        <taxon>Gemmata</taxon>
    </lineage>
</organism>
<keyword evidence="3" id="KW-1185">Reference proteome</keyword>
<dbReference type="PANTHER" id="PTHR42685:SF22">
    <property type="entry name" value="CONDITIONED MEDIUM FACTOR RECEPTOR 1"/>
    <property type="match status" value="1"/>
</dbReference>
<dbReference type="Proteomes" id="UP001272242">
    <property type="component" value="Unassembled WGS sequence"/>
</dbReference>
<feature type="domain" description="FAD-binding" evidence="1">
    <location>
        <begin position="3"/>
        <end position="63"/>
    </location>
</feature>
<proteinExistence type="predicted"/>
<dbReference type="RefSeq" id="WP_320687569.1">
    <property type="nucleotide sequence ID" value="NZ_JAXBLV010000189.1"/>
</dbReference>
<dbReference type="InterPro" id="IPR036188">
    <property type="entry name" value="FAD/NAD-bd_sf"/>
</dbReference>
<dbReference type="PRINTS" id="PR00420">
    <property type="entry name" value="RNGMNOXGNASE"/>
</dbReference>
<name>A0ABU5F2Q6_9BACT</name>
<keyword evidence="2" id="KW-0560">Oxidoreductase</keyword>
<evidence type="ECO:0000259" key="1">
    <source>
        <dbReference type="Pfam" id="PF01494"/>
    </source>
</evidence>
<evidence type="ECO:0000313" key="3">
    <source>
        <dbReference type="Proteomes" id="UP001272242"/>
    </source>
</evidence>
<dbReference type="Pfam" id="PF01494">
    <property type="entry name" value="FAD_binding_3"/>
    <property type="match status" value="1"/>
</dbReference>
<gene>
    <name evidence="2" type="ORF">R5W23_002361</name>
</gene>
<protein>
    <submittedName>
        <fullName evidence="2">FAD-dependent monooxygenase</fullName>
    </submittedName>
</protein>
<dbReference type="EMBL" id="JAXBLV010000189">
    <property type="protein sequence ID" value="MDY3561102.1"/>
    <property type="molecule type" value="Genomic_DNA"/>
</dbReference>
<dbReference type="InterPro" id="IPR050407">
    <property type="entry name" value="Geranylgeranyl_reductase"/>
</dbReference>
<reference evidence="3" key="1">
    <citation type="journal article" date="2023" name="Mar. Drugs">
        <title>Gemmata algarum, a Novel Planctomycete Isolated from an Algal Mat, Displays Antimicrobial Activity.</title>
        <authorList>
            <person name="Kumar G."/>
            <person name="Kallscheuer N."/>
            <person name="Kashif M."/>
            <person name="Ahamad S."/>
            <person name="Jagadeeshwari U."/>
            <person name="Pannikurungottu S."/>
            <person name="Haufschild T."/>
            <person name="Kabuu M."/>
            <person name="Sasikala C."/>
            <person name="Jogler C."/>
            <person name="Ramana C."/>
        </authorList>
    </citation>
    <scope>NUCLEOTIDE SEQUENCE [LARGE SCALE GENOMIC DNA]</scope>
    <source>
        <strain evidence="3">JC673</strain>
    </source>
</reference>
<keyword evidence="2" id="KW-0503">Monooxygenase</keyword>
<sequence>MTYDAVVIGAGPAGAVAARELARRGCSVRLVDKAHFPRPKVCGCCLNGSAVGTLRRLGLGDVLGRGVPLRNVRIGADRRAAVVNLPGGVALSREVLDVALIREAEKAGARLSEGVTAKPGAAGEVYLGAESVGAKVTIVASGLTGSDARPEPGARVGAGVVVPAEAAPAFFTPGTIFMATGSGGYVGLVRVEDGRLDVAAAFDVSFVKSQGGLGPAAAAVLGAVGWPVPPGLVELPWKGTPALTRRPERLAGERWFAIGDAAGYVEPFTGEGMAWAVASAAAVAPIAARGVLHWSPSLVREWEAAHRRAVGRRQHTCRIVSQVLRSPALTTAAVRVLRAFPFLSRPVVSGLNRPAPCPHGTPA</sequence>
<accession>A0ABU5F2Q6</accession>